<feature type="compositionally biased region" description="Basic and acidic residues" evidence="2">
    <location>
        <begin position="722"/>
        <end position="736"/>
    </location>
</feature>
<evidence type="ECO:0000256" key="1">
    <source>
        <dbReference type="SAM" id="Coils"/>
    </source>
</evidence>
<feature type="compositionally biased region" description="Basic and acidic residues" evidence="2">
    <location>
        <begin position="580"/>
        <end position="630"/>
    </location>
</feature>
<feature type="compositionally biased region" description="Basic and acidic residues" evidence="2">
    <location>
        <begin position="650"/>
        <end position="680"/>
    </location>
</feature>
<feature type="coiled-coil region" evidence="1">
    <location>
        <begin position="410"/>
        <end position="499"/>
    </location>
</feature>
<organism evidence="3 4">
    <name type="scientific">Elliptochloris bilobata</name>
    <dbReference type="NCBI Taxonomy" id="381761"/>
    <lineage>
        <taxon>Eukaryota</taxon>
        <taxon>Viridiplantae</taxon>
        <taxon>Chlorophyta</taxon>
        <taxon>core chlorophytes</taxon>
        <taxon>Trebouxiophyceae</taxon>
        <taxon>Trebouxiophyceae incertae sedis</taxon>
        <taxon>Elliptochloris clade</taxon>
        <taxon>Elliptochloris</taxon>
    </lineage>
</organism>
<evidence type="ECO:0000256" key="2">
    <source>
        <dbReference type="SAM" id="MobiDB-lite"/>
    </source>
</evidence>
<evidence type="ECO:0000313" key="3">
    <source>
        <dbReference type="EMBL" id="KAK9845744.1"/>
    </source>
</evidence>
<feature type="region of interest" description="Disordered" evidence="2">
    <location>
        <begin position="1"/>
        <end position="210"/>
    </location>
</feature>
<feature type="compositionally biased region" description="Low complexity" evidence="2">
    <location>
        <begin position="109"/>
        <end position="135"/>
    </location>
</feature>
<protein>
    <submittedName>
        <fullName evidence="3">Uncharacterized protein</fullName>
    </submittedName>
</protein>
<accession>A0AAW1SJM2</accession>
<dbReference type="AlphaFoldDB" id="A0AAW1SJM2"/>
<keyword evidence="4" id="KW-1185">Reference proteome</keyword>
<feature type="compositionally biased region" description="Basic and acidic residues" evidence="2">
    <location>
        <begin position="537"/>
        <end position="552"/>
    </location>
</feature>
<sequence length="744" mass="79324">MVELEEELPELEDDGEAVDYEDYDLEEEEEEEEPEQGPGSGAGAGTADIEQPTAAVDVQPQQGANQEEARFADAAAPTSREPPALRPAPGPAAQAAQDKGRQDAAQALSFDVSGDGGDDAAAQQEASSQPRQAQSVRASVAKLQRPRAEPVKTPPARKRMPIPAPKPREGVPAADPKPQAATDPKPDEGRSARGWRDQAGAAPGGRMHAQNGGAVAGAGVGLVRGMGGPMGGMPMLPLPLGMMQMMGMRPMMGARGGTMGLMPHLMGQGLQGTGMGPPRPPPLRPPQQHGAALPSEGVAMEEIGLGFGLRHPGEGRGGGAHSSGFSLAMGMDFEPRDVRAHGHPDKLPDHVRGPAAMHVPGRMGPRPGGLVPPSLAGRLGALDMGPGGHLGAPRGVVFDHPGPNPSPVQLAEERRRREEAQEAARAHAAEAEKRNEALMELKLQKARMQIEMQRLQNKVLAAKAAEALRTQGKDLEVELDTLRSQLASLEKQAASKAAVLPAAAAPSPHAGRPAAAQALHADDEEMTVVMDAARPVEPAREREPEPPRRIARDPWAARLAPRHASPEVLEVVRGPAKQGDPMRGDPMRRAHPELSEREDHVRDAERRPRRAVHADGDRRRSSERAVRSIEPEDEWAAPAEWADTPATDPSPRRVRERQPAARESEPMREPAFDARQLIERKRARIAAAEPHGRADAGRGGGPCAAASRVGDPDDYDAGGGGTDERRRERPEFERLYKARRARLG</sequence>
<feature type="compositionally biased region" description="Basic and acidic residues" evidence="2">
    <location>
        <begin position="184"/>
        <end position="196"/>
    </location>
</feature>
<proteinExistence type="predicted"/>
<keyword evidence="1" id="KW-0175">Coiled coil</keyword>
<comment type="caution">
    <text evidence="3">The sequence shown here is derived from an EMBL/GenBank/DDBJ whole genome shotgun (WGS) entry which is preliminary data.</text>
</comment>
<reference evidence="3 4" key="1">
    <citation type="journal article" date="2024" name="Nat. Commun.">
        <title>Phylogenomics reveals the evolutionary origins of lichenization in chlorophyte algae.</title>
        <authorList>
            <person name="Puginier C."/>
            <person name="Libourel C."/>
            <person name="Otte J."/>
            <person name="Skaloud P."/>
            <person name="Haon M."/>
            <person name="Grisel S."/>
            <person name="Petersen M."/>
            <person name="Berrin J.G."/>
            <person name="Delaux P.M."/>
            <person name="Dal Grande F."/>
            <person name="Keller J."/>
        </authorList>
    </citation>
    <scope>NUCLEOTIDE SEQUENCE [LARGE SCALE GENOMIC DNA]</scope>
    <source>
        <strain evidence="3 4">SAG 245.80</strain>
    </source>
</reference>
<dbReference type="EMBL" id="JALJOU010000002">
    <property type="protein sequence ID" value="KAK9845744.1"/>
    <property type="molecule type" value="Genomic_DNA"/>
</dbReference>
<feature type="compositionally biased region" description="Low complexity" evidence="2">
    <location>
        <begin position="504"/>
        <end position="516"/>
    </location>
</feature>
<name>A0AAW1SJM2_9CHLO</name>
<evidence type="ECO:0000313" key="4">
    <source>
        <dbReference type="Proteomes" id="UP001445335"/>
    </source>
</evidence>
<feature type="compositionally biased region" description="Acidic residues" evidence="2">
    <location>
        <begin position="1"/>
        <end position="35"/>
    </location>
</feature>
<feature type="region of interest" description="Disordered" evidence="2">
    <location>
        <begin position="504"/>
        <end position="744"/>
    </location>
</feature>
<gene>
    <name evidence="3" type="ORF">WJX81_001244</name>
</gene>
<dbReference type="Proteomes" id="UP001445335">
    <property type="component" value="Unassembled WGS sequence"/>
</dbReference>
<feature type="compositionally biased region" description="Low complexity" evidence="2">
    <location>
        <begin position="636"/>
        <end position="649"/>
    </location>
</feature>